<accession>A0AAD8PL78</accession>
<organism evidence="1 2">
    <name type="scientific">Colletotrichum navitas</name>
    <dbReference type="NCBI Taxonomy" id="681940"/>
    <lineage>
        <taxon>Eukaryota</taxon>
        <taxon>Fungi</taxon>
        <taxon>Dikarya</taxon>
        <taxon>Ascomycota</taxon>
        <taxon>Pezizomycotina</taxon>
        <taxon>Sordariomycetes</taxon>
        <taxon>Hypocreomycetidae</taxon>
        <taxon>Glomerellales</taxon>
        <taxon>Glomerellaceae</taxon>
        <taxon>Colletotrichum</taxon>
        <taxon>Colletotrichum graminicola species complex</taxon>
    </lineage>
</organism>
<keyword evidence="2" id="KW-1185">Reference proteome</keyword>
<dbReference type="AlphaFoldDB" id="A0AAD8PL78"/>
<proteinExistence type="predicted"/>
<evidence type="ECO:0000313" key="2">
    <source>
        <dbReference type="Proteomes" id="UP001230504"/>
    </source>
</evidence>
<gene>
    <name evidence="1" type="ORF">LY79DRAFT_572153</name>
</gene>
<dbReference type="GeneID" id="85443567"/>
<reference evidence="1" key="1">
    <citation type="submission" date="2021-06" db="EMBL/GenBank/DDBJ databases">
        <title>Comparative genomics, transcriptomics and evolutionary studies reveal genomic signatures of adaptation to plant cell wall in hemibiotrophic fungi.</title>
        <authorList>
            <consortium name="DOE Joint Genome Institute"/>
            <person name="Baroncelli R."/>
            <person name="Diaz J.F."/>
            <person name="Benocci T."/>
            <person name="Peng M."/>
            <person name="Battaglia E."/>
            <person name="Haridas S."/>
            <person name="Andreopoulos W."/>
            <person name="Labutti K."/>
            <person name="Pangilinan J."/>
            <person name="Floch G.L."/>
            <person name="Makela M.R."/>
            <person name="Henrissat B."/>
            <person name="Grigoriev I.V."/>
            <person name="Crouch J.A."/>
            <person name="De Vries R.P."/>
            <person name="Sukno S.A."/>
            <person name="Thon M.R."/>
        </authorList>
    </citation>
    <scope>NUCLEOTIDE SEQUENCE</scope>
    <source>
        <strain evidence="1">CBS 125086</strain>
    </source>
</reference>
<name>A0AAD8PL78_9PEZI</name>
<dbReference type="EMBL" id="JAHLJV010000142">
    <property type="protein sequence ID" value="KAK1566399.1"/>
    <property type="molecule type" value="Genomic_DNA"/>
</dbReference>
<dbReference type="Proteomes" id="UP001230504">
    <property type="component" value="Unassembled WGS sequence"/>
</dbReference>
<comment type="caution">
    <text evidence="1">The sequence shown here is derived from an EMBL/GenBank/DDBJ whole genome shotgun (WGS) entry which is preliminary data.</text>
</comment>
<protein>
    <submittedName>
        <fullName evidence="1">Uncharacterized protein</fullName>
    </submittedName>
</protein>
<sequence length="96" mass="10985">MKSFPPPLSLLLFPLFCFPLLLALLFYLAFLSQPCISYTFLSPPPLLSSSFCLGKHTYCLMLPTFYYKPYDIPLFATEPDLTSFCSLRSDNCFPHL</sequence>
<evidence type="ECO:0000313" key="1">
    <source>
        <dbReference type="EMBL" id="KAK1566399.1"/>
    </source>
</evidence>
<dbReference type="RefSeq" id="XP_060407569.1">
    <property type="nucleotide sequence ID" value="XM_060559327.1"/>
</dbReference>